<feature type="compositionally biased region" description="Basic and acidic residues" evidence="1">
    <location>
        <begin position="62"/>
        <end position="76"/>
    </location>
</feature>
<name>A0AAV7WUY2_PLEWA</name>
<dbReference type="Proteomes" id="UP001066276">
    <property type="component" value="Chromosome 1_1"/>
</dbReference>
<organism evidence="2 3">
    <name type="scientific">Pleurodeles waltl</name>
    <name type="common">Iberian ribbed newt</name>
    <dbReference type="NCBI Taxonomy" id="8319"/>
    <lineage>
        <taxon>Eukaryota</taxon>
        <taxon>Metazoa</taxon>
        <taxon>Chordata</taxon>
        <taxon>Craniata</taxon>
        <taxon>Vertebrata</taxon>
        <taxon>Euteleostomi</taxon>
        <taxon>Amphibia</taxon>
        <taxon>Batrachia</taxon>
        <taxon>Caudata</taxon>
        <taxon>Salamandroidea</taxon>
        <taxon>Salamandridae</taxon>
        <taxon>Pleurodelinae</taxon>
        <taxon>Pleurodeles</taxon>
    </lineage>
</organism>
<sequence>MRRRLGSRRGLGWEPPVLGTSERGRVKAPKEATRSRRCCLTSLHRYREESPEQDPKGTPAEGRQEPAKVSEDRGGPWDRGGATTHRRRGGAGGRRRGSQSSEGPVRDLPAHAVPELLGPAERRRALRRLLLPYNRLPALRARVRCVTCGTYGCWT</sequence>
<protein>
    <submittedName>
        <fullName evidence="2">Uncharacterized protein</fullName>
    </submittedName>
</protein>
<evidence type="ECO:0000313" key="3">
    <source>
        <dbReference type="Proteomes" id="UP001066276"/>
    </source>
</evidence>
<dbReference type="AlphaFoldDB" id="A0AAV7WUY2"/>
<accession>A0AAV7WUY2</accession>
<feature type="compositionally biased region" description="Basic residues" evidence="1">
    <location>
        <begin position="84"/>
        <end position="97"/>
    </location>
</feature>
<reference evidence="2" key="1">
    <citation type="journal article" date="2022" name="bioRxiv">
        <title>Sequencing and chromosome-scale assembly of the giantPleurodeles waltlgenome.</title>
        <authorList>
            <person name="Brown T."/>
            <person name="Elewa A."/>
            <person name="Iarovenko S."/>
            <person name="Subramanian E."/>
            <person name="Araus A.J."/>
            <person name="Petzold A."/>
            <person name="Susuki M."/>
            <person name="Suzuki K.-i.T."/>
            <person name="Hayashi T."/>
            <person name="Toyoda A."/>
            <person name="Oliveira C."/>
            <person name="Osipova E."/>
            <person name="Leigh N.D."/>
            <person name="Simon A."/>
            <person name="Yun M.H."/>
        </authorList>
    </citation>
    <scope>NUCLEOTIDE SEQUENCE</scope>
    <source>
        <strain evidence="2">20211129_DDA</strain>
        <tissue evidence="2">Liver</tissue>
    </source>
</reference>
<comment type="caution">
    <text evidence="2">The sequence shown here is derived from an EMBL/GenBank/DDBJ whole genome shotgun (WGS) entry which is preliminary data.</text>
</comment>
<keyword evidence="3" id="KW-1185">Reference proteome</keyword>
<dbReference type="EMBL" id="JANPWB010000001">
    <property type="protein sequence ID" value="KAJ1217760.1"/>
    <property type="molecule type" value="Genomic_DNA"/>
</dbReference>
<evidence type="ECO:0000313" key="2">
    <source>
        <dbReference type="EMBL" id="KAJ1217760.1"/>
    </source>
</evidence>
<gene>
    <name evidence="2" type="ORF">NDU88_005350</name>
</gene>
<feature type="region of interest" description="Disordered" evidence="1">
    <location>
        <begin position="1"/>
        <end position="114"/>
    </location>
</feature>
<feature type="compositionally biased region" description="Basic and acidic residues" evidence="1">
    <location>
        <begin position="22"/>
        <end position="34"/>
    </location>
</feature>
<evidence type="ECO:0000256" key="1">
    <source>
        <dbReference type="SAM" id="MobiDB-lite"/>
    </source>
</evidence>
<proteinExistence type="predicted"/>
<feature type="compositionally biased region" description="Basic and acidic residues" evidence="1">
    <location>
        <begin position="45"/>
        <end position="55"/>
    </location>
</feature>